<dbReference type="OrthoDB" id="1743261at2759"/>
<dbReference type="GO" id="GO:0000981">
    <property type="term" value="F:DNA-binding transcription factor activity, RNA polymerase II-specific"/>
    <property type="evidence" value="ECO:0007669"/>
    <property type="project" value="TreeGrafter"/>
</dbReference>
<evidence type="ECO:0000313" key="9">
    <source>
        <dbReference type="Proteomes" id="UP000015104"/>
    </source>
</evidence>
<dbReference type="InterPro" id="IPR032198">
    <property type="entry name" value="E2F_CC-MB"/>
</dbReference>
<dbReference type="KEGG" id="tut:107368690"/>
<keyword evidence="6" id="KW-0175">Coiled coil</keyword>
<dbReference type="FunFam" id="1.10.10.10:FF:000008">
    <property type="entry name" value="E2F transcription factor 1"/>
    <property type="match status" value="1"/>
</dbReference>
<dbReference type="PANTHER" id="PTHR12081:SF18">
    <property type="entry name" value="TRANSCRIPTION FACTOR E2F2-RELATED"/>
    <property type="match status" value="1"/>
</dbReference>
<dbReference type="SUPFAM" id="SSF46785">
    <property type="entry name" value="Winged helix' DNA-binding domain"/>
    <property type="match status" value="1"/>
</dbReference>
<dbReference type="HOGENOM" id="CLU_032091_0_0_1"/>
<evidence type="ECO:0000256" key="4">
    <source>
        <dbReference type="ARBA" id="ARBA00023163"/>
    </source>
</evidence>
<dbReference type="Pfam" id="PF02319">
    <property type="entry name" value="WHD_E2F_TDP"/>
    <property type="match status" value="1"/>
</dbReference>
<keyword evidence="3 5" id="KW-0238">DNA-binding</keyword>
<accession>T1KZH3</accession>
<evidence type="ECO:0000256" key="6">
    <source>
        <dbReference type="SAM" id="Coils"/>
    </source>
</evidence>
<dbReference type="InterPro" id="IPR015633">
    <property type="entry name" value="E2F"/>
</dbReference>
<dbReference type="InterPro" id="IPR036390">
    <property type="entry name" value="WH_DNA-bd_sf"/>
</dbReference>
<dbReference type="eggNOG" id="KOG2577">
    <property type="taxonomic scope" value="Eukaryota"/>
</dbReference>
<feature type="coiled-coil region" evidence="6">
    <location>
        <begin position="143"/>
        <end position="177"/>
    </location>
</feature>
<evidence type="ECO:0000256" key="5">
    <source>
        <dbReference type="RuleBase" id="RU003796"/>
    </source>
</evidence>
<dbReference type="AlphaFoldDB" id="T1KZH3"/>
<dbReference type="STRING" id="32264.T1KZH3"/>
<reference evidence="9" key="1">
    <citation type="submission" date="2011-08" db="EMBL/GenBank/DDBJ databases">
        <authorList>
            <person name="Rombauts S."/>
        </authorList>
    </citation>
    <scope>NUCLEOTIDE SEQUENCE</scope>
    <source>
        <strain evidence="9">London</strain>
    </source>
</reference>
<keyword evidence="9" id="KW-1185">Reference proteome</keyword>
<dbReference type="PANTHER" id="PTHR12081">
    <property type="entry name" value="TRANSCRIPTION FACTOR E2F"/>
    <property type="match status" value="1"/>
</dbReference>
<evidence type="ECO:0000256" key="3">
    <source>
        <dbReference type="ARBA" id="ARBA00023125"/>
    </source>
</evidence>
<comment type="similarity">
    <text evidence="1 5">Belongs to the E2F/DP family.</text>
</comment>
<dbReference type="Pfam" id="PF16421">
    <property type="entry name" value="E2F_CC-MB"/>
    <property type="match status" value="1"/>
</dbReference>
<keyword evidence="2 5" id="KW-0805">Transcription regulation</keyword>
<sequence>MDTIEKKTVYDKAFIPPSPSSVTPTKSKHRFETSLGQLTRRFIALLKDSQDGVLNLNTASSVLNVQKRRIYDITNVLEGVGLLNKTSKNNIKWNGGSLDSCLGPSNGCPVSPLTGGHNSAINNNQISHCNSHNNASGTKITSKMDLEKENAMLEEKEKSLDEAIKKLTAELQKASEDEENKKYLYVTYRDMRYIKEFSDQTVIAIKAPSETKLEVPDPAESLQIWLKSDRGEIEVYLCPDDDGTINEAKGELTHTEAVVKTEIKTDISVDTGIGSSLKSNLASETDDFGSTSGQNYLIAIQDHTYGISKSMASSSHDTFMTSSTTGNTLSSPIASRSMSVVSELPFLHLEPPLSEEDYNFALEESEGIADLFDEMLPV</sequence>
<evidence type="ECO:0000256" key="1">
    <source>
        <dbReference type="ARBA" id="ARBA00010940"/>
    </source>
</evidence>
<dbReference type="EnsemblMetazoa" id="tetur28g01610.1">
    <property type="protein sequence ID" value="tetur28g01610.1"/>
    <property type="gene ID" value="tetur28g01610"/>
</dbReference>
<dbReference type="Gene3D" id="1.10.10.10">
    <property type="entry name" value="Winged helix-like DNA-binding domain superfamily/Winged helix DNA-binding domain"/>
    <property type="match status" value="1"/>
</dbReference>
<name>T1KZH3_TETUR</name>
<dbReference type="SUPFAM" id="SSF144074">
    <property type="entry name" value="E2F-DP heterodimerization region"/>
    <property type="match status" value="1"/>
</dbReference>
<dbReference type="Proteomes" id="UP000015104">
    <property type="component" value="Unassembled WGS sequence"/>
</dbReference>
<dbReference type="GO" id="GO:0046983">
    <property type="term" value="F:protein dimerization activity"/>
    <property type="evidence" value="ECO:0007669"/>
    <property type="project" value="InterPro"/>
</dbReference>
<reference evidence="8" key="2">
    <citation type="submission" date="2015-06" db="UniProtKB">
        <authorList>
            <consortium name="EnsemblMetazoa"/>
        </authorList>
    </citation>
    <scope>IDENTIFICATION</scope>
</reference>
<evidence type="ECO:0000259" key="7">
    <source>
        <dbReference type="SMART" id="SM01372"/>
    </source>
</evidence>
<feature type="domain" description="E2F/DP family winged-helix DNA-binding" evidence="7">
    <location>
        <begin position="30"/>
        <end position="95"/>
    </location>
</feature>
<evidence type="ECO:0000313" key="8">
    <source>
        <dbReference type="EnsemblMetazoa" id="tetur28g01610.1"/>
    </source>
</evidence>
<comment type="subcellular location">
    <subcellularLocation>
        <location evidence="5">Nucleus</location>
    </subcellularLocation>
</comment>
<dbReference type="InterPro" id="IPR036388">
    <property type="entry name" value="WH-like_DNA-bd_sf"/>
</dbReference>
<gene>
    <name evidence="8" type="primary">107368690</name>
</gene>
<dbReference type="GO" id="GO:0000978">
    <property type="term" value="F:RNA polymerase II cis-regulatory region sequence-specific DNA binding"/>
    <property type="evidence" value="ECO:0007669"/>
    <property type="project" value="InterPro"/>
</dbReference>
<keyword evidence="4 5" id="KW-0804">Transcription</keyword>
<dbReference type="OMA" id="QIVICIK"/>
<keyword evidence="5" id="KW-0539">Nucleus</keyword>
<protein>
    <recommendedName>
        <fullName evidence="7">E2F/DP family winged-helix DNA-binding domain-containing protein</fullName>
    </recommendedName>
</protein>
<dbReference type="SMART" id="SM01372">
    <property type="entry name" value="E2F_TDP"/>
    <property type="match status" value="1"/>
</dbReference>
<proteinExistence type="inferred from homology"/>
<dbReference type="InterPro" id="IPR003316">
    <property type="entry name" value="E2F_WHTH_DNA-bd_dom"/>
</dbReference>
<dbReference type="EMBL" id="CAEY01000740">
    <property type="status" value="NOT_ANNOTATED_CDS"/>
    <property type="molecule type" value="Genomic_DNA"/>
</dbReference>
<dbReference type="Gene3D" id="6.10.250.540">
    <property type="match status" value="1"/>
</dbReference>
<dbReference type="InterPro" id="IPR037241">
    <property type="entry name" value="E2F-DP_heterodim"/>
</dbReference>
<dbReference type="CDD" id="cd14660">
    <property type="entry name" value="E2F_DD"/>
    <property type="match status" value="1"/>
</dbReference>
<organism evidence="8 9">
    <name type="scientific">Tetranychus urticae</name>
    <name type="common">Two-spotted spider mite</name>
    <dbReference type="NCBI Taxonomy" id="32264"/>
    <lineage>
        <taxon>Eukaryota</taxon>
        <taxon>Metazoa</taxon>
        <taxon>Ecdysozoa</taxon>
        <taxon>Arthropoda</taxon>
        <taxon>Chelicerata</taxon>
        <taxon>Arachnida</taxon>
        <taxon>Acari</taxon>
        <taxon>Acariformes</taxon>
        <taxon>Trombidiformes</taxon>
        <taxon>Prostigmata</taxon>
        <taxon>Eleutherengona</taxon>
        <taxon>Raphignathae</taxon>
        <taxon>Tetranychoidea</taxon>
        <taxon>Tetranychidae</taxon>
        <taxon>Tetranychus</taxon>
    </lineage>
</organism>
<dbReference type="GO" id="GO:0090575">
    <property type="term" value="C:RNA polymerase II transcription regulator complex"/>
    <property type="evidence" value="ECO:0007669"/>
    <property type="project" value="TreeGrafter"/>
</dbReference>
<evidence type="ECO:0000256" key="2">
    <source>
        <dbReference type="ARBA" id="ARBA00023015"/>
    </source>
</evidence>